<accession>A0A448WKB6</accession>
<dbReference type="AlphaFoldDB" id="A0A448WKB6"/>
<evidence type="ECO:0000313" key="1">
    <source>
        <dbReference type="EMBL" id="VEL13867.1"/>
    </source>
</evidence>
<keyword evidence="2" id="KW-1185">Reference proteome</keyword>
<comment type="caution">
    <text evidence="1">The sequence shown here is derived from an EMBL/GenBank/DDBJ whole genome shotgun (WGS) entry which is preliminary data.</text>
</comment>
<protein>
    <submittedName>
        <fullName evidence="1">Uncharacterized protein</fullName>
    </submittedName>
</protein>
<proteinExistence type="predicted"/>
<evidence type="ECO:0000313" key="2">
    <source>
        <dbReference type="Proteomes" id="UP000784294"/>
    </source>
</evidence>
<reference evidence="1" key="1">
    <citation type="submission" date="2018-11" db="EMBL/GenBank/DDBJ databases">
        <authorList>
            <consortium name="Pathogen Informatics"/>
        </authorList>
    </citation>
    <scope>NUCLEOTIDE SEQUENCE</scope>
</reference>
<dbReference type="EMBL" id="CAAALY010019211">
    <property type="protein sequence ID" value="VEL13867.1"/>
    <property type="molecule type" value="Genomic_DNA"/>
</dbReference>
<sequence>MGIFKGHLRHCVKEASERVNIYSDIATSTHTAASRPIRTRYQRYMREMFVCRLPAGEEKEEKEPTESRAQRDDQATLCEFLPLKWNAQRPSRLTFQIVWDEDDRKRYFYAPLMA</sequence>
<name>A0A448WKB6_9PLAT</name>
<gene>
    <name evidence="1" type="ORF">PXEA_LOCUS7307</name>
</gene>
<dbReference type="Proteomes" id="UP000784294">
    <property type="component" value="Unassembled WGS sequence"/>
</dbReference>
<organism evidence="1 2">
    <name type="scientific">Protopolystoma xenopodis</name>
    <dbReference type="NCBI Taxonomy" id="117903"/>
    <lineage>
        <taxon>Eukaryota</taxon>
        <taxon>Metazoa</taxon>
        <taxon>Spiralia</taxon>
        <taxon>Lophotrochozoa</taxon>
        <taxon>Platyhelminthes</taxon>
        <taxon>Monogenea</taxon>
        <taxon>Polyopisthocotylea</taxon>
        <taxon>Polystomatidea</taxon>
        <taxon>Polystomatidae</taxon>
        <taxon>Protopolystoma</taxon>
    </lineage>
</organism>